<name>A0A8X6X2D1_9ARAC</name>
<dbReference type="OrthoDB" id="6440962at2759"/>
<proteinExistence type="predicted"/>
<accession>A0A8X6X2D1</accession>
<comment type="caution">
    <text evidence="1">The sequence shown here is derived from an EMBL/GenBank/DDBJ whole genome shotgun (WGS) entry which is preliminary data.</text>
</comment>
<evidence type="ECO:0000313" key="2">
    <source>
        <dbReference type="Proteomes" id="UP000886998"/>
    </source>
</evidence>
<sequence length="153" mass="17868">MPFKLKDWLKAKLGFRRSSIPYEEFKDELGSTSDEVNMEPMITFDCAYCEYRSPTQKGLRCHRITVHRIEVGMSRGSFHARSKYAVWTLIIMNYSGLHNSHISIYLKNTYSSQRLFGPRVWSYQSLPEHHQVYLQRCSSVTVWPKNLVISVAA</sequence>
<dbReference type="EMBL" id="BMAV01004951">
    <property type="protein sequence ID" value="GFY45654.1"/>
    <property type="molecule type" value="Genomic_DNA"/>
</dbReference>
<protein>
    <submittedName>
        <fullName evidence="1">Uncharacterized protein</fullName>
    </submittedName>
</protein>
<evidence type="ECO:0000313" key="1">
    <source>
        <dbReference type="EMBL" id="GFY45654.1"/>
    </source>
</evidence>
<keyword evidence="2" id="KW-1185">Reference proteome</keyword>
<dbReference type="AlphaFoldDB" id="A0A8X6X2D1"/>
<organism evidence="1 2">
    <name type="scientific">Trichonephila inaurata madagascariensis</name>
    <dbReference type="NCBI Taxonomy" id="2747483"/>
    <lineage>
        <taxon>Eukaryota</taxon>
        <taxon>Metazoa</taxon>
        <taxon>Ecdysozoa</taxon>
        <taxon>Arthropoda</taxon>
        <taxon>Chelicerata</taxon>
        <taxon>Arachnida</taxon>
        <taxon>Araneae</taxon>
        <taxon>Araneomorphae</taxon>
        <taxon>Entelegynae</taxon>
        <taxon>Araneoidea</taxon>
        <taxon>Nephilidae</taxon>
        <taxon>Trichonephila</taxon>
        <taxon>Trichonephila inaurata</taxon>
    </lineage>
</organism>
<dbReference type="Proteomes" id="UP000886998">
    <property type="component" value="Unassembled WGS sequence"/>
</dbReference>
<reference evidence="1" key="1">
    <citation type="submission" date="2020-08" db="EMBL/GenBank/DDBJ databases">
        <title>Multicomponent nature underlies the extraordinary mechanical properties of spider dragline silk.</title>
        <authorList>
            <person name="Kono N."/>
            <person name="Nakamura H."/>
            <person name="Mori M."/>
            <person name="Yoshida Y."/>
            <person name="Ohtoshi R."/>
            <person name="Malay A.D."/>
            <person name="Moran D.A.P."/>
            <person name="Tomita M."/>
            <person name="Numata K."/>
            <person name="Arakawa K."/>
        </authorList>
    </citation>
    <scope>NUCLEOTIDE SEQUENCE</scope>
</reference>
<gene>
    <name evidence="1" type="primary">NCL1_34482</name>
    <name evidence="1" type="ORF">TNIN_102301</name>
</gene>